<dbReference type="EMBL" id="CP093365">
    <property type="protein sequence ID" value="UQS82975.1"/>
    <property type="molecule type" value="Genomic_DNA"/>
</dbReference>
<dbReference type="PANTHER" id="PTHR43673:SF10">
    <property type="entry name" value="NADH DEHYDROGENASE_NAD(P)H NITROREDUCTASE XCC3605-RELATED"/>
    <property type="match status" value="1"/>
</dbReference>
<name>A0ABY4PBI5_9LACO</name>
<dbReference type="Gene3D" id="3.40.109.10">
    <property type="entry name" value="NADH Oxidase"/>
    <property type="match status" value="1"/>
</dbReference>
<evidence type="ECO:0000313" key="4">
    <source>
        <dbReference type="EMBL" id="UQS82975.1"/>
    </source>
</evidence>
<evidence type="ECO:0000256" key="1">
    <source>
        <dbReference type="ARBA" id="ARBA00007118"/>
    </source>
</evidence>
<dbReference type="Proteomes" id="UP000831947">
    <property type="component" value="Chromosome"/>
</dbReference>
<sequence>MDAKTALITRRSTRQFTNQQIPQDDLIEIVKIAQHAPSWVSSQPQKVHIATGQHLKAIRQAHQKALKQQKEAQPDLPTLPSKQWPATTQPHMQHWFNEVKNTLGDDWSNTFDDHRQILFNAQAIVYMTLPRKYSQWSLYDLGAFGEALLTAAQAKKIASLPAYQFVCYPDILRQELSFESDEQIIMGIGLGYRDEKAPINQIIAERLPLEDFLTIQD</sequence>
<dbReference type="RefSeq" id="WP_249512202.1">
    <property type="nucleotide sequence ID" value="NZ_CP093365.1"/>
</dbReference>
<protein>
    <submittedName>
        <fullName evidence="4">Nitroreductase</fullName>
    </submittedName>
</protein>
<feature type="domain" description="Nitroreductase" evidence="3">
    <location>
        <begin position="9"/>
        <end position="192"/>
    </location>
</feature>
<gene>
    <name evidence="4" type="ORF">MOO47_04115</name>
</gene>
<dbReference type="Pfam" id="PF00881">
    <property type="entry name" value="Nitroreductase"/>
    <property type="match status" value="1"/>
</dbReference>
<organism evidence="4 5">
    <name type="scientific">Bombilactobacillus thymidiniphilus</name>
    <dbReference type="NCBI Taxonomy" id="2923363"/>
    <lineage>
        <taxon>Bacteria</taxon>
        <taxon>Bacillati</taxon>
        <taxon>Bacillota</taxon>
        <taxon>Bacilli</taxon>
        <taxon>Lactobacillales</taxon>
        <taxon>Lactobacillaceae</taxon>
        <taxon>Bombilactobacillus</taxon>
    </lineage>
</organism>
<evidence type="ECO:0000256" key="2">
    <source>
        <dbReference type="ARBA" id="ARBA00023002"/>
    </source>
</evidence>
<dbReference type="SUPFAM" id="SSF55469">
    <property type="entry name" value="FMN-dependent nitroreductase-like"/>
    <property type="match status" value="1"/>
</dbReference>
<comment type="similarity">
    <text evidence="1">Belongs to the nitroreductase family.</text>
</comment>
<evidence type="ECO:0000259" key="3">
    <source>
        <dbReference type="Pfam" id="PF00881"/>
    </source>
</evidence>
<evidence type="ECO:0000313" key="5">
    <source>
        <dbReference type="Proteomes" id="UP000831947"/>
    </source>
</evidence>
<dbReference type="PANTHER" id="PTHR43673">
    <property type="entry name" value="NAD(P)H NITROREDUCTASE YDGI-RELATED"/>
    <property type="match status" value="1"/>
</dbReference>
<reference evidence="4 5" key="1">
    <citation type="journal article" date="2022" name="Int. J. Syst. Evol. Microbiol.">
        <title>Apilactobacillus apisilvae sp. nov., Nicolia spurrieriana gen. nov. sp. nov., Bombilactobacillus folatiphilus sp. nov. and Bombilactobacillus thymidiniphilus sp. nov., four new lactic acid bacterial isolates from stingless bees Tetragonula carbonaria and Austroplebeia australis.</title>
        <authorList>
            <person name="Oliphant S.A."/>
            <person name="Watson-Haigh N.S."/>
            <person name="Sumby K.M."/>
            <person name="Gardner J."/>
            <person name="Groom S."/>
            <person name="Jiranek V."/>
        </authorList>
    </citation>
    <scope>NUCLEOTIDE SEQUENCE [LARGE SCALE GENOMIC DNA]</scope>
    <source>
        <strain evidence="4 5">SG4_A1</strain>
    </source>
</reference>
<dbReference type="InterPro" id="IPR029479">
    <property type="entry name" value="Nitroreductase"/>
</dbReference>
<accession>A0ABY4PBI5</accession>
<keyword evidence="2" id="KW-0560">Oxidoreductase</keyword>
<proteinExistence type="inferred from homology"/>
<dbReference type="CDD" id="cd02136">
    <property type="entry name" value="PnbA_NfnB-like"/>
    <property type="match status" value="1"/>
</dbReference>
<dbReference type="InterPro" id="IPR000415">
    <property type="entry name" value="Nitroreductase-like"/>
</dbReference>
<keyword evidence="5" id="KW-1185">Reference proteome</keyword>